<evidence type="ECO:0000313" key="3">
    <source>
        <dbReference type="Proteomes" id="UP000176628"/>
    </source>
</evidence>
<dbReference type="AlphaFoldDB" id="A0A1F5G279"/>
<accession>A0A1F5G279</accession>
<protein>
    <submittedName>
        <fullName evidence="2">Uncharacterized protein</fullName>
    </submittedName>
</protein>
<keyword evidence="1" id="KW-1133">Transmembrane helix</keyword>
<reference evidence="2 3" key="1">
    <citation type="journal article" date="2016" name="Nat. Commun.">
        <title>Thousands of microbial genomes shed light on interconnected biogeochemical processes in an aquifer system.</title>
        <authorList>
            <person name="Anantharaman K."/>
            <person name="Brown C.T."/>
            <person name="Hug L.A."/>
            <person name="Sharon I."/>
            <person name="Castelle C.J."/>
            <person name="Probst A.J."/>
            <person name="Thomas B.C."/>
            <person name="Singh A."/>
            <person name="Wilkins M.J."/>
            <person name="Karaoz U."/>
            <person name="Brodie E.L."/>
            <person name="Williams K.H."/>
            <person name="Hubbard S.S."/>
            <person name="Banfield J.F."/>
        </authorList>
    </citation>
    <scope>NUCLEOTIDE SEQUENCE [LARGE SCALE GENOMIC DNA]</scope>
</reference>
<feature type="transmembrane region" description="Helical" evidence="1">
    <location>
        <begin position="51"/>
        <end position="77"/>
    </location>
</feature>
<keyword evidence="1" id="KW-0812">Transmembrane</keyword>
<proteinExistence type="predicted"/>
<dbReference type="Proteomes" id="UP000176628">
    <property type="component" value="Unassembled WGS sequence"/>
</dbReference>
<keyword evidence="1" id="KW-0472">Membrane</keyword>
<name>A0A1F5G279_9BACT</name>
<dbReference type="EMBL" id="MFAV01000039">
    <property type="protein sequence ID" value="OGD85948.1"/>
    <property type="molecule type" value="Genomic_DNA"/>
</dbReference>
<evidence type="ECO:0000313" key="2">
    <source>
        <dbReference type="EMBL" id="OGD85948.1"/>
    </source>
</evidence>
<evidence type="ECO:0000256" key="1">
    <source>
        <dbReference type="SAM" id="Phobius"/>
    </source>
</evidence>
<feature type="transmembrane region" description="Helical" evidence="1">
    <location>
        <begin position="21"/>
        <end position="45"/>
    </location>
</feature>
<gene>
    <name evidence="2" type="ORF">A2Z23_01770</name>
</gene>
<organism evidence="2 3">
    <name type="scientific">Candidatus Curtissbacteria bacterium RBG_16_39_7</name>
    <dbReference type="NCBI Taxonomy" id="1797707"/>
    <lineage>
        <taxon>Bacteria</taxon>
        <taxon>Candidatus Curtissiibacteriota</taxon>
    </lineage>
</organism>
<comment type="caution">
    <text evidence="2">The sequence shown here is derived from an EMBL/GenBank/DDBJ whole genome shotgun (WGS) entry which is preliminary data.</text>
</comment>
<sequence length="126" mass="14221">MRFVYRNQKKHSLSHQIFVAFGGVIKGPLTTIIGVILIINGFIFLQILSPTFWSMAVGLPLALLGVSIFIMGIYAFFASIFSFGYSISHCPFCKSPVILKDHVWEKWTCPECKKKFNPAKNHSEHA</sequence>